<evidence type="ECO:0000259" key="13">
    <source>
        <dbReference type="PROSITE" id="PS50011"/>
    </source>
</evidence>
<evidence type="ECO:0000256" key="3">
    <source>
        <dbReference type="ARBA" id="ARBA00022679"/>
    </source>
</evidence>
<evidence type="ECO:0000256" key="11">
    <source>
        <dbReference type="RuleBase" id="RU000304"/>
    </source>
</evidence>
<evidence type="ECO:0000256" key="7">
    <source>
        <dbReference type="PIRSR" id="PIRSR630616-1"/>
    </source>
</evidence>
<comment type="caution">
    <text evidence="14">The sequence shown here is derived from an EMBL/GenBank/DDBJ whole genome shotgun (WGS) entry which is preliminary data.</text>
</comment>
<dbReference type="AlphaFoldDB" id="A0A8S1JMI2"/>
<comment type="subunit">
    <text evidence="1">Monomer.</text>
</comment>
<dbReference type="PROSITE" id="PS00107">
    <property type="entry name" value="PROTEIN_KINASE_ATP"/>
    <property type="match status" value="1"/>
</dbReference>
<comment type="similarity">
    <text evidence="11">Belongs to the protein kinase superfamily.</text>
</comment>
<keyword evidence="6 8" id="KW-0067">ATP-binding</keyword>
<keyword evidence="4 8" id="KW-0547">Nucleotide-binding</keyword>
<evidence type="ECO:0000256" key="1">
    <source>
        <dbReference type="ARBA" id="ARBA00011245"/>
    </source>
</evidence>
<dbReference type="PROSITE" id="PS50011">
    <property type="entry name" value="PROTEIN_KINASE_DOM"/>
    <property type="match status" value="1"/>
</dbReference>
<dbReference type="GO" id="GO:0005524">
    <property type="term" value="F:ATP binding"/>
    <property type="evidence" value="ECO:0007669"/>
    <property type="project" value="UniProtKB-UniRule"/>
</dbReference>
<keyword evidence="3" id="KW-0808">Transferase</keyword>
<organism evidence="14 15">
    <name type="scientific">Paramecium primaurelia</name>
    <dbReference type="NCBI Taxonomy" id="5886"/>
    <lineage>
        <taxon>Eukaryota</taxon>
        <taxon>Sar</taxon>
        <taxon>Alveolata</taxon>
        <taxon>Ciliophora</taxon>
        <taxon>Intramacronucleata</taxon>
        <taxon>Oligohymenophorea</taxon>
        <taxon>Peniculida</taxon>
        <taxon>Parameciidae</taxon>
        <taxon>Paramecium</taxon>
    </lineage>
</organism>
<feature type="domain" description="Protein kinase" evidence="13">
    <location>
        <begin position="138"/>
        <end position="383"/>
    </location>
</feature>
<dbReference type="FunFam" id="1.10.510.10:FF:000571">
    <property type="entry name" value="Maternal embryonic leucine zipper kinase"/>
    <property type="match status" value="1"/>
</dbReference>
<dbReference type="PROSITE" id="PS00108">
    <property type="entry name" value="PROTEIN_KINASE_ST"/>
    <property type="match status" value="1"/>
</dbReference>
<evidence type="ECO:0000256" key="12">
    <source>
        <dbReference type="SAM" id="MobiDB-lite"/>
    </source>
</evidence>
<keyword evidence="5" id="KW-0418">Kinase</keyword>
<dbReference type="GO" id="GO:0004674">
    <property type="term" value="F:protein serine/threonine kinase activity"/>
    <property type="evidence" value="ECO:0007669"/>
    <property type="project" value="UniProtKB-KW"/>
</dbReference>
<dbReference type="InterPro" id="IPR017441">
    <property type="entry name" value="Protein_kinase_ATP_BS"/>
</dbReference>
<evidence type="ECO:0000313" key="15">
    <source>
        <dbReference type="Proteomes" id="UP000688137"/>
    </source>
</evidence>
<name>A0A8S1JMI2_PARPR</name>
<protein>
    <recommendedName>
        <fullName evidence="13">Protein kinase domain-containing protein</fullName>
    </recommendedName>
</protein>
<evidence type="ECO:0000256" key="10">
    <source>
        <dbReference type="PROSITE-ProRule" id="PRU10141"/>
    </source>
</evidence>
<evidence type="ECO:0000313" key="14">
    <source>
        <dbReference type="EMBL" id="CAD8043542.1"/>
    </source>
</evidence>
<keyword evidence="2 11" id="KW-0723">Serine/threonine-protein kinase</keyword>
<sequence>MWQFTDDQYHKFSTLPEILKRPDTKTKQISIDNKVIQENQNENAEIRPKKVHMKPRLPVLSNLLLKPKQTPTPPKQNKEETKVTNKKRIEPVKSVVQIRSNSNAPQMVKQLTNEKLEIKETIKIELKPQKQIMTLDEYEIQEIIGQGSYAIVRKGVHKIHGQIVAIKVYSKERLYDPQRARAVAKEIQILRQCNHKNIIQLIKVVESNKNINLIMEYGGDQSLKKVKNLKEIDIQQIFFQLLKAVNYLHNKKIIHRDIKLDNILLNAQKEIKLIDFGFATEIDGYINTTYGTPSYMSPEMLPPNPRYNEMTDIWSCGVVLYALLFNKFPFSGHTEKELQMKIKKQDLHIQSLDEEIVEVLQNCLERDVDKRKTADQLLKTLWMICLD</sequence>
<gene>
    <name evidence="14" type="ORF">PPRIM_AZ9-3.1.T0050195</name>
</gene>
<evidence type="ECO:0000256" key="5">
    <source>
        <dbReference type="ARBA" id="ARBA00022777"/>
    </source>
</evidence>
<dbReference type="InterPro" id="IPR000719">
    <property type="entry name" value="Prot_kinase_dom"/>
</dbReference>
<feature type="cross-link" description="Glycyl lysine isopeptide (Lys-Gly) (interchain with G-Cter in SUMO2)" evidence="9">
    <location>
        <position position="259"/>
    </location>
</feature>
<dbReference type="InterPro" id="IPR008271">
    <property type="entry name" value="Ser/Thr_kinase_AS"/>
</dbReference>
<dbReference type="EMBL" id="CAJJDM010000002">
    <property type="protein sequence ID" value="CAD8043542.1"/>
    <property type="molecule type" value="Genomic_DNA"/>
</dbReference>
<dbReference type="PANTHER" id="PTHR24350">
    <property type="entry name" value="SERINE/THREONINE-PROTEIN KINASE IAL-RELATED"/>
    <property type="match status" value="1"/>
</dbReference>
<feature type="binding site" evidence="8 10">
    <location>
        <position position="167"/>
    </location>
    <ligand>
        <name>ATP</name>
        <dbReference type="ChEBI" id="CHEBI:30616"/>
    </ligand>
</feature>
<feature type="active site" description="Proton acceptor" evidence="7">
    <location>
        <position position="257"/>
    </location>
</feature>
<evidence type="ECO:0000256" key="9">
    <source>
        <dbReference type="PIRSR" id="PIRSR630616-3"/>
    </source>
</evidence>
<reference evidence="14" key="1">
    <citation type="submission" date="2021-01" db="EMBL/GenBank/DDBJ databases">
        <authorList>
            <consortium name="Genoscope - CEA"/>
            <person name="William W."/>
        </authorList>
    </citation>
    <scope>NUCLEOTIDE SEQUENCE</scope>
</reference>
<feature type="binding site" evidence="8">
    <location>
        <position position="275"/>
    </location>
    <ligand>
        <name>ATP</name>
        <dbReference type="ChEBI" id="CHEBI:30616"/>
    </ligand>
</feature>
<keyword evidence="15" id="KW-1185">Reference proteome</keyword>
<evidence type="ECO:0000256" key="6">
    <source>
        <dbReference type="ARBA" id="ARBA00022840"/>
    </source>
</evidence>
<evidence type="ECO:0000256" key="8">
    <source>
        <dbReference type="PIRSR" id="PIRSR630616-2"/>
    </source>
</evidence>
<feature type="region of interest" description="Disordered" evidence="12">
    <location>
        <begin position="65"/>
        <end position="84"/>
    </location>
</feature>
<dbReference type="SMART" id="SM00220">
    <property type="entry name" value="S_TKc"/>
    <property type="match status" value="1"/>
</dbReference>
<dbReference type="FunFam" id="3.30.200.20:FF:000042">
    <property type="entry name" value="Aurora kinase A"/>
    <property type="match status" value="1"/>
</dbReference>
<dbReference type="OMA" id="EVNTIRY"/>
<dbReference type="Proteomes" id="UP000688137">
    <property type="component" value="Unassembled WGS sequence"/>
</dbReference>
<proteinExistence type="inferred from homology"/>
<dbReference type="InterPro" id="IPR030616">
    <property type="entry name" value="Aur-like"/>
</dbReference>
<evidence type="ECO:0000256" key="4">
    <source>
        <dbReference type="ARBA" id="ARBA00022741"/>
    </source>
</evidence>
<accession>A0A8S1JMI2</accession>
<dbReference type="Pfam" id="PF00069">
    <property type="entry name" value="Pkinase"/>
    <property type="match status" value="1"/>
</dbReference>
<evidence type="ECO:0000256" key="2">
    <source>
        <dbReference type="ARBA" id="ARBA00022527"/>
    </source>
</evidence>